<reference evidence="2 3" key="1">
    <citation type="submission" date="2016-01" db="EMBL/GenBank/DDBJ databases">
        <title>Genome sequence of Oerskovia enterophila VJag, an agar and cellulose degrading bacterium.</title>
        <authorList>
            <person name="Poehlein A."/>
            <person name="Jag V."/>
            <person name="Bengelsdorf F."/>
            <person name="Duerre P."/>
            <person name="Daniel R."/>
        </authorList>
    </citation>
    <scope>NUCLEOTIDE SEQUENCE [LARGE SCALE GENOMIC DNA]</scope>
    <source>
        <strain evidence="2 3">VJag</strain>
    </source>
</reference>
<dbReference type="PANTHER" id="PTHR30212:SF2">
    <property type="entry name" value="PROTEIN YIIM"/>
    <property type="match status" value="1"/>
</dbReference>
<evidence type="ECO:0000313" key="3">
    <source>
        <dbReference type="Proteomes" id="UP000076447"/>
    </source>
</evidence>
<dbReference type="PATRIC" id="fig|43678.3.peg.3725"/>
<comment type="caution">
    <text evidence="2">The sequence shown here is derived from an EMBL/GenBank/DDBJ whole genome shotgun (WGS) entry which is preliminary data.</text>
</comment>
<dbReference type="InterPro" id="IPR011037">
    <property type="entry name" value="Pyrv_Knase-like_insert_dom_sf"/>
</dbReference>
<dbReference type="EMBL" id="LRIE01000084">
    <property type="protein sequence ID" value="KZM33722.1"/>
    <property type="molecule type" value="Genomic_DNA"/>
</dbReference>
<accession>A0A163Q1U0</accession>
<feature type="domain" description="MOSC" evidence="1">
    <location>
        <begin position="45"/>
        <end position="179"/>
    </location>
</feature>
<dbReference type="PANTHER" id="PTHR30212">
    <property type="entry name" value="PROTEIN YIIM"/>
    <property type="match status" value="1"/>
</dbReference>
<organism evidence="2 3">
    <name type="scientific">Oerskovia enterophila</name>
    <dbReference type="NCBI Taxonomy" id="43678"/>
    <lineage>
        <taxon>Bacteria</taxon>
        <taxon>Bacillati</taxon>
        <taxon>Actinomycetota</taxon>
        <taxon>Actinomycetes</taxon>
        <taxon>Micrococcales</taxon>
        <taxon>Cellulomonadaceae</taxon>
        <taxon>Oerskovia</taxon>
    </lineage>
</organism>
<dbReference type="SUPFAM" id="SSF50800">
    <property type="entry name" value="PK beta-barrel domain-like"/>
    <property type="match status" value="1"/>
</dbReference>
<gene>
    <name evidence="2" type="ORF">OJAG_35610</name>
</gene>
<evidence type="ECO:0000259" key="1">
    <source>
        <dbReference type="PROSITE" id="PS51340"/>
    </source>
</evidence>
<dbReference type="PROSITE" id="PS51340">
    <property type="entry name" value="MOSC"/>
    <property type="match status" value="1"/>
</dbReference>
<dbReference type="STRING" id="43678.OJAG_35610"/>
<dbReference type="InterPro" id="IPR052353">
    <property type="entry name" value="Benzoxazolinone_Detox_Enz"/>
</dbReference>
<dbReference type="AlphaFoldDB" id="A0A163Q1U0"/>
<dbReference type="OrthoDB" id="9786134at2"/>
<sequence>MTTATPEPTRPGAPLGATGELLAVCRVHVLLPDAGAVGVTAIDKRPVEGPVRVRPLGLYADVQADRAHHGGEEQAVYAYSQEDADHWSGELGYEVAPGLFGENFRTRGVAASGALIGERWQVGSAVLEVTQPRTPCSTFARRLGEDRWVKRFTDANRTGAYLRVVTTGEVQAGDTVEVVFRPSHGVTIADWFGARVAGTSVEVSRRLLASEAEGEIRLSHEVRERAERAVGQR</sequence>
<evidence type="ECO:0000313" key="2">
    <source>
        <dbReference type="EMBL" id="KZM33722.1"/>
    </source>
</evidence>
<dbReference type="Proteomes" id="UP000076447">
    <property type="component" value="Unassembled WGS sequence"/>
</dbReference>
<dbReference type="Pfam" id="PF03473">
    <property type="entry name" value="MOSC"/>
    <property type="match status" value="1"/>
</dbReference>
<protein>
    <submittedName>
        <fullName evidence="2">6-N-hydroxylaminopurine resistance protein</fullName>
    </submittedName>
</protein>
<proteinExistence type="predicted"/>
<dbReference type="GO" id="GO:0003824">
    <property type="term" value="F:catalytic activity"/>
    <property type="evidence" value="ECO:0007669"/>
    <property type="project" value="InterPro"/>
</dbReference>
<dbReference type="Gene3D" id="2.40.33.20">
    <property type="entry name" value="PK beta-barrel domain-like"/>
    <property type="match status" value="1"/>
</dbReference>
<dbReference type="RefSeq" id="WP_068709998.1">
    <property type="nucleotide sequence ID" value="NZ_LRIE01000084.1"/>
</dbReference>
<dbReference type="GO" id="GO:0030170">
    <property type="term" value="F:pyridoxal phosphate binding"/>
    <property type="evidence" value="ECO:0007669"/>
    <property type="project" value="InterPro"/>
</dbReference>
<dbReference type="GO" id="GO:0030151">
    <property type="term" value="F:molybdenum ion binding"/>
    <property type="evidence" value="ECO:0007669"/>
    <property type="project" value="InterPro"/>
</dbReference>
<name>A0A163Q1U0_9CELL</name>
<dbReference type="InterPro" id="IPR005302">
    <property type="entry name" value="MoCF_Sase_C"/>
</dbReference>